<dbReference type="GO" id="GO:0005886">
    <property type="term" value="C:plasma membrane"/>
    <property type="evidence" value="ECO:0007669"/>
    <property type="project" value="TreeGrafter"/>
</dbReference>
<evidence type="ECO:0000313" key="10">
    <source>
        <dbReference type="EMBL" id="AOH85861.1"/>
    </source>
</evidence>
<evidence type="ECO:0008006" key="12">
    <source>
        <dbReference type="Google" id="ProtNLM"/>
    </source>
</evidence>
<reference evidence="10 11" key="1">
    <citation type="submission" date="2016-01" db="EMBL/GenBank/DDBJ databases">
        <title>Complete genome and mega plasmid sequence of Sphingomonas panacis DCY99 elicits systemic resistance in rice to Xanthomonas oryzae.</title>
        <authorList>
            <person name="Kim Y.J."/>
            <person name="Yang D.C."/>
            <person name="Sing P."/>
        </authorList>
    </citation>
    <scope>NUCLEOTIDE SEQUENCE [LARGE SCALE GENOMIC DNA]</scope>
    <source>
        <strain evidence="10 11">DCY99</strain>
    </source>
</reference>
<keyword evidence="3 6" id="KW-0285">Flavoprotein</keyword>
<dbReference type="GO" id="GO:0050660">
    <property type="term" value="F:flavin adenine dinucleotide binding"/>
    <property type="evidence" value="ECO:0007669"/>
    <property type="project" value="InterPro"/>
</dbReference>
<feature type="domain" description="Acyl-CoA dehydrogenase/oxidase C-terminal" evidence="7">
    <location>
        <begin position="215"/>
        <end position="374"/>
    </location>
</feature>
<dbReference type="InterPro" id="IPR013786">
    <property type="entry name" value="AcylCoA_DH/ox_N"/>
</dbReference>
<name>A0A1B3ZEK1_9SPHN</name>
<dbReference type="FunFam" id="2.40.110.10:FF:000011">
    <property type="entry name" value="Acyl-CoA dehydrogenase FadE34"/>
    <property type="match status" value="1"/>
</dbReference>
<dbReference type="SUPFAM" id="SSF56645">
    <property type="entry name" value="Acyl-CoA dehydrogenase NM domain-like"/>
    <property type="match status" value="1"/>
</dbReference>
<evidence type="ECO:0000256" key="1">
    <source>
        <dbReference type="ARBA" id="ARBA00001974"/>
    </source>
</evidence>
<dbReference type="Pfam" id="PF02771">
    <property type="entry name" value="Acyl-CoA_dh_N"/>
    <property type="match status" value="1"/>
</dbReference>
<protein>
    <recommendedName>
        <fullName evidence="12">Acyl-CoA dehydrogenase</fullName>
    </recommendedName>
</protein>
<feature type="domain" description="Acyl-CoA dehydrogenase/oxidase N-terminal" evidence="9">
    <location>
        <begin position="17"/>
        <end position="101"/>
    </location>
</feature>
<dbReference type="RefSeq" id="WP_069206387.1">
    <property type="nucleotide sequence ID" value="NZ_CP014168.1"/>
</dbReference>
<dbReference type="AlphaFoldDB" id="A0A1B3ZEK1"/>
<evidence type="ECO:0000259" key="7">
    <source>
        <dbReference type="Pfam" id="PF00441"/>
    </source>
</evidence>
<evidence type="ECO:0000313" key="11">
    <source>
        <dbReference type="Proteomes" id="UP000094256"/>
    </source>
</evidence>
<evidence type="ECO:0000259" key="9">
    <source>
        <dbReference type="Pfam" id="PF02771"/>
    </source>
</evidence>
<evidence type="ECO:0000256" key="5">
    <source>
        <dbReference type="ARBA" id="ARBA00023002"/>
    </source>
</evidence>
<dbReference type="Gene3D" id="1.10.540.10">
    <property type="entry name" value="Acyl-CoA dehydrogenase/oxidase, N-terminal domain"/>
    <property type="match status" value="1"/>
</dbReference>
<dbReference type="GO" id="GO:0016627">
    <property type="term" value="F:oxidoreductase activity, acting on the CH-CH group of donors"/>
    <property type="evidence" value="ECO:0007669"/>
    <property type="project" value="InterPro"/>
</dbReference>
<dbReference type="InterPro" id="IPR009075">
    <property type="entry name" value="AcylCo_DH/oxidase_C"/>
</dbReference>
<dbReference type="Gene3D" id="1.20.140.10">
    <property type="entry name" value="Butyryl-CoA Dehydrogenase, subunit A, domain 3"/>
    <property type="match status" value="1"/>
</dbReference>
<evidence type="ECO:0000256" key="4">
    <source>
        <dbReference type="ARBA" id="ARBA00022827"/>
    </source>
</evidence>
<evidence type="ECO:0000259" key="8">
    <source>
        <dbReference type="Pfam" id="PF02770"/>
    </source>
</evidence>
<dbReference type="EMBL" id="CP014168">
    <property type="protein sequence ID" value="AOH85861.1"/>
    <property type="molecule type" value="Genomic_DNA"/>
</dbReference>
<sequence>MDFNLPADDDPRRLEVRKWFRDNPNASYEDLAKRGYTVPHWPAPWGLSADPETQLIIEEEIKRSGMAHPMSINAIAVNQCGQSLLVHGTEEMRQKFLPPALACKEIWTMLFSEPSCGSDLGALRTQARRDGDDYIINGQKIWNSNAHIAQVGVVIVRTDPSVPKHRGLSIFLIDMNAPGVEVRTILDMSGHAPEYNEVFLTDVRVPAKNRIGQEGQGWQIVIEQLQTERMSMSKPGAVWGQGPTAHELVSGLIETGKIKDPLIREEAARLYAEGEVLRLLSARNLSNRINGTPAGLEANLGKMISSPHGQALSTLAKRVEGVRGMVRDDDELPLPKGDYSMWDTWDYCYWFGPASSLGVGTQEVLKNTISERVLGLPRDIDPTVKMPFNEINRPQLKAAS</sequence>
<dbReference type="PANTHER" id="PTHR43292">
    <property type="entry name" value="ACYL-COA DEHYDROGENASE"/>
    <property type="match status" value="1"/>
</dbReference>
<keyword evidence="4 6" id="KW-0274">FAD</keyword>
<comment type="cofactor">
    <cofactor evidence="1 6">
        <name>FAD</name>
        <dbReference type="ChEBI" id="CHEBI:57692"/>
    </cofactor>
</comment>
<comment type="similarity">
    <text evidence="2 6">Belongs to the acyl-CoA dehydrogenase family.</text>
</comment>
<dbReference type="InterPro" id="IPR052161">
    <property type="entry name" value="Mycobact_Acyl-CoA_DH"/>
</dbReference>
<dbReference type="Proteomes" id="UP000094256">
    <property type="component" value="Chromosome"/>
</dbReference>
<accession>A0A1B3ZEK1</accession>
<gene>
    <name evidence="10" type="ORF">AWL63_19780</name>
</gene>
<organism evidence="10 11">
    <name type="scientific">Sphingomonas panacis</name>
    <dbReference type="NCBI Taxonomy" id="1560345"/>
    <lineage>
        <taxon>Bacteria</taxon>
        <taxon>Pseudomonadati</taxon>
        <taxon>Pseudomonadota</taxon>
        <taxon>Alphaproteobacteria</taxon>
        <taxon>Sphingomonadales</taxon>
        <taxon>Sphingomonadaceae</taxon>
        <taxon>Sphingomonas</taxon>
    </lineage>
</organism>
<dbReference type="InterPro" id="IPR037069">
    <property type="entry name" value="AcylCoA_DH/ox_N_sf"/>
</dbReference>
<dbReference type="PANTHER" id="PTHR43292:SF4">
    <property type="entry name" value="ACYL-COA DEHYDROGENASE FADE34"/>
    <property type="match status" value="1"/>
</dbReference>
<dbReference type="SUPFAM" id="SSF47203">
    <property type="entry name" value="Acyl-CoA dehydrogenase C-terminal domain-like"/>
    <property type="match status" value="1"/>
</dbReference>
<dbReference type="STRING" id="1560345.AWL63_19780"/>
<evidence type="ECO:0000256" key="2">
    <source>
        <dbReference type="ARBA" id="ARBA00009347"/>
    </source>
</evidence>
<feature type="domain" description="Acyl-CoA oxidase/dehydrogenase middle" evidence="8">
    <location>
        <begin position="109"/>
        <end position="202"/>
    </location>
</feature>
<dbReference type="InterPro" id="IPR006091">
    <property type="entry name" value="Acyl-CoA_Oxase/DH_mid-dom"/>
</dbReference>
<keyword evidence="11" id="KW-1185">Reference proteome</keyword>
<dbReference type="InterPro" id="IPR036250">
    <property type="entry name" value="AcylCo_DH-like_C"/>
</dbReference>
<dbReference type="InterPro" id="IPR046373">
    <property type="entry name" value="Acyl-CoA_Oxase/DH_mid-dom_sf"/>
</dbReference>
<dbReference type="Pfam" id="PF00441">
    <property type="entry name" value="Acyl-CoA_dh_1"/>
    <property type="match status" value="1"/>
</dbReference>
<dbReference type="InterPro" id="IPR009100">
    <property type="entry name" value="AcylCoA_DH/oxidase_NM_dom_sf"/>
</dbReference>
<dbReference type="Pfam" id="PF02770">
    <property type="entry name" value="Acyl-CoA_dh_M"/>
    <property type="match status" value="1"/>
</dbReference>
<keyword evidence="5 6" id="KW-0560">Oxidoreductase</keyword>
<dbReference type="Gene3D" id="2.40.110.10">
    <property type="entry name" value="Butyryl-CoA Dehydrogenase, subunit A, domain 2"/>
    <property type="match status" value="1"/>
</dbReference>
<evidence type="ECO:0000256" key="3">
    <source>
        <dbReference type="ARBA" id="ARBA00022630"/>
    </source>
</evidence>
<proteinExistence type="inferred from homology"/>
<dbReference type="KEGG" id="span:AWL63_19780"/>
<evidence type="ECO:0000256" key="6">
    <source>
        <dbReference type="RuleBase" id="RU362125"/>
    </source>
</evidence>